<accession>A0A1A9WK08</accession>
<protein>
    <submittedName>
        <fullName evidence="4">Uncharacterized protein</fullName>
    </submittedName>
</protein>
<dbReference type="InterPro" id="IPR001611">
    <property type="entry name" value="Leu-rich_rpt"/>
</dbReference>
<dbReference type="GO" id="GO:0005634">
    <property type="term" value="C:nucleus"/>
    <property type="evidence" value="ECO:0007669"/>
    <property type="project" value="TreeGrafter"/>
</dbReference>
<dbReference type="GO" id="GO:0031267">
    <property type="term" value="F:small GTPase binding"/>
    <property type="evidence" value="ECO:0007669"/>
    <property type="project" value="TreeGrafter"/>
</dbReference>
<dbReference type="STRING" id="37001.A0A1A9WK08"/>
<dbReference type="GO" id="GO:0006913">
    <property type="term" value="P:nucleocytoplasmic transport"/>
    <property type="evidence" value="ECO:0007669"/>
    <property type="project" value="TreeGrafter"/>
</dbReference>
<evidence type="ECO:0000256" key="2">
    <source>
        <dbReference type="ARBA" id="ARBA00022614"/>
    </source>
</evidence>
<dbReference type="PANTHER" id="PTHR24113">
    <property type="entry name" value="RAN GTPASE-ACTIVATING PROTEIN 1"/>
    <property type="match status" value="1"/>
</dbReference>
<dbReference type="Gene3D" id="3.80.10.10">
    <property type="entry name" value="Ribonuclease Inhibitor"/>
    <property type="match status" value="2"/>
</dbReference>
<dbReference type="GO" id="GO:0048471">
    <property type="term" value="C:perinuclear region of cytoplasm"/>
    <property type="evidence" value="ECO:0007669"/>
    <property type="project" value="TreeGrafter"/>
</dbReference>
<dbReference type="SMART" id="SM00368">
    <property type="entry name" value="LRR_RI"/>
    <property type="match status" value="4"/>
</dbReference>
<proteinExistence type="predicted"/>
<evidence type="ECO:0000313" key="4">
    <source>
        <dbReference type="EnsemblMetazoa" id="GBRI022536-PA"/>
    </source>
</evidence>
<dbReference type="Proteomes" id="UP000091820">
    <property type="component" value="Unassembled WGS sequence"/>
</dbReference>
<evidence type="ECO:0000256" key="1">
    <source>
        <dbReference type="ARBA" id="ARBA00022468"/>
    </source>
</evidence>
<dbReference type="VEuPathDB" id="VectorBase:GBRI022536"/>
<keyword evidence="2" id="KW-0433">Leucine-rich repeat</keyword>
<keyword evidence="1" id="KW-0343">GTPase activation</keyword>
<evidence type="ECO:0000256" key="3">
    <source>
        <dbReference type="ARBA" id="ARBA00022737"/>
    </source>
</evidence>
<dbReference type="GO" id="GO:0005829">
    <property type="term" value="C:cytosol"/>
    <property type="evidence" value="ECO:0007669"/>
    <property type="project" value="TreeGrafter"/>
</dbReference>
<reference evidence="4" key="2">
    <citation type="submission" date="2020-05" db="UniProtKB">
        <authorList>
            <consortium name="EnsemblMetazoa"/>
        </authorList>
    </citation>
    <scope>IDENTIFICATION</scope>
    <source>
        <strain evidence="4">IAEA</strain>
    </source>
</reference>
<sequence length="415" mass="48232">MSQLQLTYLRNNYSLLAATESCSHYFFFLNNSGDVYEMCDYNISCYYESPAEEFRGLSVLMLDCWQREYDKRPYRHFRFVRLDFEERFKREYYPTKDFPHIVYFMQWRRLSSVQLVGFRIYTMLDGFVEALTNLKRIELKLMDLPLLFFQLFRDKINNIHVEELSLEGTHLTDDVVLCLRSLLIKSKSLLYINVGNCGITQYNFVELADGIHKSESIVGFNCNRILGKRLSLDSDKITHIVSSLIWQNKLQEIEMQHCEFIAQDMEIIAEYMYHKCSRLRKINFANNKIGPDGALYLLKAIVSSGTLTHLDLSGCGLGSHGGEIVAKYFSSCYTLQYLNICFNNINSAAVNCILLTIKKPIKLHKLQLYGNKYNPETGNILRRLLGSGVLLQDNIDLTTTFDDTIPGFRVIPWRP</sequence>
<reference evidence="5" key="1">
    <citation type="submission" date="2014-03" db="EMBL/GenBank/DDBJ databases">
        <authorList>
            <person name="Aksoy S."/>
            <person name="Warren W."/>
            <person name="Wilson R.K."/>
        </authorList>
    </citation>
    <scope>NUCLEOTIDE SEQUENCE [LARGE SCALE GENOMIC DNA]</scope>
    <source>
        <strain evidence="5">IAEA</strain>
    </source>
</reference>
<keyword evidence="3" id="KW-0677">Repeat</keyword>
<organism evidence="4 5">
    <name type="scientific">Glossina brevipalpis</name>
    <dbReference type="NCBI Taxonomy" id="37001"/>
    <lineage>
        <taxon>Eukaryota</taxon>
        <taxon>Metazoa</taxon>
        <taxon>Ecdysozoa</taxon>
        <taxon>Arthropoda</taxon>
        <taxon>Hexapoda</taxon>
        <taxon>Insecta</taxon>
        <taxon>Pterygota</taxon>
        <taxon>Neoptera</taxon>
        <taxon>Endopterygota</taxon>
        <taxon>Diptera</taxon>
        <taxon>Brachycera</taxon>
        <taxon>Muscomorpha</taxon>
        <taxon>Hippoboscoidea</taxon>
        <taxon>Glossinidae</taxon>
        <taxon>Glossina</taxon>
    </lineage>
</organism>
<dbReference type="Pfam" id="PF13516">
    <property type="entry name" value="LRR_6"/>
    <property type="match status" value="2"/>
</dbReference>
<dbReference type="EnsemblMetazoa" id="GBRI022536-RA">
    <property type="protein sequence ID" value="GBRI022536-PA"/>
    <property type="gene ID" value="GBRI022536"/>
</dbReference>
<dbReference type="SUPFAM" id="SSF52047">
    <property type="entry name" value="RNI-like"/>
    <property type="match status" value="1"/>
</dbReference>
<dbReference type="InterPro" id="IPR027038">
    <property type="entry name" value="RanGap"/>
</dbReference>
<dbReference type="GO" id="GO:0005096">
    <property type="term" value="F:GTPase activator activity"/>
    <property type="evidence" value="ECO:0007669"/>
    <property type="project" value="UniProtKB-KW"/>
</dbReference>
<name>A0A1A9WK08_9MUSC</name>
<dbReference type="AlphaFoldDB" id="A0A1A9WK08"/>
<dbReference type="InterPro" id="IPR032675">
    <property type="entry name" value="LRR_dom_sf"/>
</dbReference>
<dbReference type="PANTHER" id="PTHR24113:SF12">
    <property type="entry name" value="RAN GTPASE-ACTIVATING PROTEIN 1"/>
    <property type="match status" value="1"/>
</dbReference>
<evidence type="ECO:0000313" key="5">
    <source>
        <dbReference type="Proteomes" id="UP000091820"/>
    </source>
</evidence>
<keyword evidence="5" id="KW-1185">Reference proteome</keyword>